<dbReference type="AlphaFoldDB" id="A0A918W502"/>
<gene>
    <name evidence="1" type="ORF">GCM10007067_01710</name>
</gene>
<organism evidence="1 2">
    <name type="scientific">Cognatilysobacter bugurensis</name>
    <dbReference type="NCBI Taxonomy" id="543356"/>
    <lineage>
        <taxon>Bacteria</taxon>
        <taxon>Pseudomonadati</taxon>
        <taxon>Pseudomonadota</taxon>
        <taxon>Gammaproteobacteria</taxon>
        <taxon>Lysobacterales</taxon>
        <taxon>Lysobacteraceae</taxon>
        <taxon>Cognatilysobacter</taxon>
    </lineage>
</organism>
<sequence length="168" mass="18390">MSYVRDVPLGSAAVKGDPTMRTSIFCLPVLLAFAGGAYAQSQSDIACPQLPADSGLIWQHKATAKSDFCRALRPDGSEAFGLFIANDSPFKPTRGNRAEQAVIDGREVQWYRSELAAQPDVQARETLIELPDGRVAHVWVQAKTQQQLDQALSQTADLRFRNAQLSSK</sequence>
<evidence type="ECO:0000313" key="1">
    <source>
        <dbReference type="EMBL" id="GHA69429.1"/>
    </source>
</evidence>
<accession>A0A918W502</accession>
<protein>
    <submittedName>
        <fullName evidence="1">Uncharacterized protein</fullName>
    </submittedName>
</protein>
<keyword evidence="2" id="KW-1185">Reference proteome</keyword>
<reference evidence="1" key="2">
    <citation type="submission" date="2020-09" db="EMBL/GenBank/DDBJ databases">
        <authorList>
            <person name="Sun Q."/>
            <person name="Kim S."/>
        </authorList>
    </citation>
    <scope>NUCLEOTIDE SEQUENCE</scope>
    <source>
        <strain evidence="1">KCTC 23077</strain>
    </source>
</reference>
<reference evidence="1" key="1">
    <citation type="journal article" date="2014" name="Int. J. Syst. Evol. Microbiol.">
        <title>Complete genome sequence of Corynebacterium casei LMG S-19264T (=DSM 44701T), isolated from a smear-ripened cheese.</title>
        <authorList>
            <consortium name="US DOE Joint Genome Institute (JGI-PGF)"/>
            <person name="Walter F."/>
            <person name="Albersmeier A."/>
            <person name="Kalinowski J."/>
            <person name="Ruckert C."/>
        </authorList>
    </citation>
    <scope>NUCLEOTIDE SEQUENCE</scope>
    <source>
        <strain evidence="1">KCTC 23077</strain>
    </source>
</reference>
<dbReference type="Proteomes" id="UP000646426">
    <property type="component" value="Unassembled WGS sequence"/>
</dbReference>
<name>A0A918W502_9GAMM</name>
<comment type="caution">
    <text evidence="1">The sequence shown here is derived from an EMBL/GenBank/DDBJ whole genome shotgun (WGS) entry which is preliminary data.</text>
</comment>
<evidence type="ECO:0000313" key="2">
    <source>
        <dbReference type="Proteomes" id="UP000646426"/>
    </source>
</evidence>
<proteinExistence type="predicted"/>
<dbReference type="EMBL" id="BMYD01000001">
    <property type="protein sequence ID" value="GHA69429.1"/>
    <property type="molecule type" value="Genomic_DNA"/>
</dbReference>